<evidence type="ECO:0000313" key="1">
    <source>
        <dbReference type="EMBL" id="CAG6475077.1"/>
    </source>
</evidence>
<accession>A0A8D8FJJ3</accession>
<dbReference type="EMBL" id="HBUE01076039">
    <property type="protein sequence ID" value="CAG6475078.1"/>
    <property type="molecule type" value="Transcribed_RNA"/>
</dbReference>
<organism evidence="1">
    <name type="scientific">Culex pipiens</name>
    <name type="common">House mosquito</name>
    <dbReference type="NCBI Taxonomy" id="7175"/>
    <lineage>
        <taxon>Eukaryota</taxon>
        <taxon>Metazoa</taxon>
        <taxon>Ecdysozoa</taxon>
        <taxon>Arthropoda</taxon>
        <taxon>Hexapoda</taxon>
        <taxon>Insecta</taxon>
        <taxon>Pterygota</taxon>
        <taxon>Neoptera</taxon>
        <taxon>Endopterygota</taxon>
        <taxon>Diptera</taxon>
        <taxon>Nematocera</taxon>
        <taxon>Culicoidea</taxon>
        <taxon>Culicidae</taxon>
        <taxon>Culicinae</taxon>
        <taxon>Culicini</taxon>
        <taxon>Culex</taxon>
        <taxon>Culex</taxon>
    </lineage>
</organism>
<dbReference type="EMBL" id="HBUE01076038">
    <property type="protein sequence ID" value="CAG6475077.1"/>
    <property type="molecule type" value="Transcribed_RNA"/>
</dbReference>
<dbReference type="AlphaFoldDB" id="A0A8D8FJJ3"/>
<sequence length="119" mass="13729">MGSILLGRLSFWSIAPRPHGPEPELIYITSTKRRAASSANFQRDHHCPETAHFFINQSYWTFPCGRMNHLFGDGLRTHNGTNMSQTNRRVYLSVKWWYSFSTCSFLRSAPATLYLPNCI</sequence>
<name>A0A8D8FJJ3_CULPI</name>
<proteinExistence type="predicted"/>
<protein>
    <submittedName>
        <fullName evidence="1">(northern house mosquito) hypothetical protein</fullName>
    </submittedName>
</protein>
<reference evidence="1" key="1">
    <citation type="submission" date="2021-05" db="EMBL/GenBank/DDBJ databases">
        <authorList>
            <person name="Alioto T."/>
            <person name="Alioto T."/>
            <person name="Gomez Garrido J."/>
        </authorList>
    </citation>
    <scope>NUCLEOTIDE SEQUENCE</scope>
</reference>